<accession>A0AAX3PDR4</accession>
<dbReference type="AlphaFoldDB" id="A0AAX3PDR4"/>
<evidence type="ECO:0000313" key="2">
    <source>
        <dbReference type="Proteomes" id="UP001214666"/>
    </source>
</evidence>
<name>A0AAX3PDR4_AERHY</name>
<reference evidence="1" key="1">
    <citation type="submission" date="2023-02" db="EMBL/GenBank/DDBJ databases">
        <title>The sequence of Aeromonas hydrophila K533.</title>
        <authorList>
            <person name="Luo X."/>
        </authorList>
    </citation>
    <scope>NUCLEOTIDE SEQUENCE</scope>
    <source>
        <strain evidence="1">K533</strain>
    </source>
</reference>
<organism evidence="1 2">
    <name type="scientific">Aeromonas hydrophila</name>
    <dbReference type="NCBI Taxonomy" id="644"/>
    <lineage>
        <taxon>Bacteria</taxon>
        <taxon>Pseudomonadati</taxon>
        <taxon>Pseudomonadota</taxon>
        <taxon>Gammaproteobacteria</taxon>
        <taxon>Aeromonadales</taxon>
        <taxon>Aeromonadaceae</taxon>
        <taxon>Aeromonas</taxon>
    </lineage>
</organism>
<dbReference type="EMBL" id="CP118942">
    <property type="protein sequence ID" value="WEE28295.1"/>
    <property type="molecule type" value="Genomic_DNA"/>
</dbReference>
<dbReference type="Proteomes" id="UP001214666">
    <property type="component" value="Chromosome"/>
</dbReference>
<sequence>MALPSSGQIFMSQIAAELGISAVGLTLNDPRVRQLAGKPSGPVWFSDFWGKSNGMQLTIGQYNDSGRLHLGFRSGICGGLNPASSDYGVVTQLYILRWSQYDNKILVVTNSGRVDDFNITFTLAGQTFTYPVSSNDARSAKPIPNTMSDLFLANVGKVCQVKFS</sequence>
<gene>
    <name evidence="1" type="ORF">PY771_08255</name>
</gene>
<dbReference type="RefSeq" id="WP_275115858.1">
    <property type="nucleotide sequence ID" value="NZ_CP118942.1"/>
</dbReference>
<proteinExistence type="predicted"/>
<protein>
    <submittedName>
        <fullName evidence="1">Uncharacterized protein</fullName>
    </submittedName>
</protein>
<evidence type="ECO:0000313" key="1">
    <source>
        <dbReference type="EMBL" id="WEE28295.1"/>
    </source>
</evidence>